<dbReference type="OrthoDB" id="5430844at2"/>
<reference evidence="1 2" key="1">
    <citation type="submission" date="2017-07" db="EMBL/GenBank/DDBJ databases">
        <title>Genome sequencing and assembly of Paenibacillus rigui.</title>
        <authorList>
            <person name="Mayilraj S."/>
        </authorList>
    </citation>
    <scope>NUCLEOTIDE SEQUENCE [LARGE SCALE GENOMIC DNA]</scope>
    <source>
        <strain evidence="1 2">JCM 16352</strain>
    </source>
</reference>
<comment type="caution">
    <text evidence="1">The sequence shown here is derived from an EMBL/GenBank/DDBJ whole genome shotgun (WGS) entry which is preliminary data.</text>
</comment>
<name>A0A229UPK7_9BACL</name>
<dbReference type="RefSeq" id="WP_094015975.1">
    <property type="nucleotide sequence ID" value="NZ_NMQW01000023.1"/>
</dbReference>
<organism evidence="1 2">
    <name type="scientific">Paenibacillus rigui</name>
    <dbReference type="NCBI Taxonomy" id="554312"/>
    <lineage>
        <taxon>Bacteria</taxon>
        <taxon>Bacillati</taxon>
        <taxon>Bacillota</taxon>
        <taxon>Bacilli</taxon>
        <taxon>Bacillales</taxon>
        <taxon>Paenibacillaceae</taxon>
        <taxon>Paenibacillus</taxon>
    </lineage>
</organism>
<gene>
    <name evidence="1" type="ORF">CF651_16565</name>
</gene>
<dbReference type="Proteomes" id="UP000215509">
    <property type="component" value="Unassembled WGS sequence"/>
</dbReference>
<accession>A0A229UPK7</accession>
<dbReference type="SUPFAM" id="SSF53795">
    <property type="entry name" value="PEP carboxykinase-like"/>
    <property type="match status" value="1"/>
</dbReference>
<evidence type="ECO:0000313" key="1">
    <source>
        <dbReference type="EMBL" id="OXM85211.1"/>
    </source>
</evidence>
<sequence length="310" mass="34677">MIEIKNKVVYKAFGLHISSDIALPELPAIQPLAQKSDVDIESEPHAPFRFELEAIPYKHVVEGNAVMVYIPDTAYFRISEGNRITVASVPGADEDLIRLYILGTCMGALLMQRRMMPLHGSAIAIDGKAYAFVGESGAGKSTLASAFLNQGYPLLSDDLIAVSLSEQDGTAYVTPAFPQQKLWEDSLHQLGRSTDPYRSIYGRETKFSVPVTSNYFAEPLPLAGVFELVKTEEERIDLRPIPKLDRLQTLYCHTFRQFLIPRLGLMEWHFQISAALIQQIRMYQLRRPAAGFTAPQLISRLLDSLSTEES</sequence>
<dbReference type="Gene3D" id="3.40.50.300">
    <property type="entry name" value="P-loop containing nucleotide triphosphate hydrolases"/>
    <property type="match status" value="1"/>
</dbReference>
<keyword evidence="2" id="KW-1185">Reference proteome</keyword>
<protein>
    <submittedName>
        <fullName evidence="1">Aldolase</fullName>
    </submittedName>
</protein>
<dbReference type="EMBL" id="NMQW01000023">
    <property type="protein sequence ID" value="OXM85211.1"/>
    <property type="molecule type" value="Genomic_DNA"/>
</dbReference>
<dbReference type="InterPro" id="IPR027417">
    <property type="entry name" value="P-loop_NTPase"/>
</dbReference>
<dbReference type="AlphaFoldDB" id="A0A229UPK7"/>
<proteinExistence type="predicted"/>
<evidence type="ECO:0000313" key="2">
    <source>
        <dbReference type="Proteomes" id="UP000215509"/>
    </source>
</evidence>